<feature type="transmembrane region" description="Helical" evidence="8">
    <location>
        <begin position="181"/>
        <end position="199"/>
    </location>
</feature>
<dbReference type="PANTHER" id="PTHR17068">
    <property type="entry name" value="MYELOID-ASSOCIATED DIFFERENTIATION MARKER MYADM FAMILY MEMBER"/>
    <property type="match status" value="1"/>
</dbReference>
<gene>
    <name evidence="10" type="primary">LOC100912321</name>
    <name evidence="10" type="ORF">PHOROB_LOCUS5204</name>
</gene>
<accession>A0AAU9Z3N7</accession>
<dbReference type="GO" id="GO:0034115">
    <property type="term" value="P:negative regulation of heterotypic cell-cell adhesion"/>
    <property type="evidence" value="ECO:0007669"/>
    <property type="project" value="TreeGrafter"/>
</dbReference>
<keyword evidence="5 7" id="KW-0472">Membrane</keyword>
<evidence type="ECO:0000313" key="11">
    <source>
        <dbReference type="Proteomes" id="UP001152836"/>
    </source>
</evidence>
<dbReference type="AlphaFoldDB" id="A0AAU9Z3N7"/>
<comment type="caution">
    <text evidence="10">The sequence shown here is derived from an EMBL/GenBank/DDBJ whole genome shotgun (WGS) entry which is preliminary data.</text>
</comment>
<organism evidence="10 11">
    <name type="scientific">Phodopus roborovskii</name>
    <name type="common">Roborovski's desert hamster</name>
    <name type="synonym">Cricetulus roborovskii</name>
    <dbReference type="NCBI Taxonomy" id="109678"/>
    <lineage>
        <taxon>Eukaryota</taxon>
        <taxon>Metazoa</taxon>
        <taxon>Chordata</taxon>
        <taxon>Craniata</taxon>
        <taxon>Vertebrata</taxon>
        <taxon>Euteleostomi</taxon>
        <taxon>Mammalia</taxon>
        <taxon>Eutheria</taxon>
        <taxon>Euarchontoglires</taxon>
        <taxon>Glires</taxon>
        <taxon>Rodentia</taxon>
        <taxon>Myomorpha</taxon>
        <taxon>Muroidea</taxon>
        <taxon>Cricetidae</taxon>
        <taxon>Cricetinae</taxon>
        <taxon>Phodopus</taxon>
    </lineage>
</organism>
<dbReference type="PANTHER" id="PTHR17068:SF3">
    <property type="entry name" value="MYELOID-ASSOCIATED DIFFERENTIATION MARKER"/>
    <property type="match status" value="1"/>
</dbReference>
<dbReference type="GO" id="GO:0005886">
    <property type="term" value="C:plasma membrane"/>
    <property type="evidence" value="ECO:0007669"/>
    <property type="project" value="TreeGrafter"/>
</dbReference>
<feature type="transmembrane region" description="Helical" evidence="8">
    <location>
        <begin position="241"/>
        <end position="264"/>
    </location>
</feature>
<dbReference type="InterPro" id="IPR008253">
    <property type="entry name" value="Marvel"/>
</dbReference>
<feature type="transmembrane region" description="Helical" evidence="8">
    <location>
        <begin position="297"/>
        <end position="316"/>
    </location>
</feature>
<dbReference type="Proteomes" id="UP001152836">
    <property type="component" value="Unassembled WGS sequence"/>
</dbReference>
<feature type="transmembrane region" description="Helical" evidence="8">
    <location>
        <begin position="140"/>
        <end position="160"/>
    </location>
</feature>
<comment type="similarity">
    <text evidence="6">Belongs to the MAL family.</text>
</comment>
<name>A0AAU9Z3N7_PHORO</name>
<feature type="domain" description="MARVEL" evidence="9">
    <location>
        <begin position="171"/>
        <end position="321"/>
    </location>
</feature>
<dbReference type="Pfam" id="PF01284">
    <property type="entry name" value="MARVEL"/>
    <property type="match status" value="2"/>
</dbReference>
<evidence type="ECO:0000256" key="3">
    <source>
        <dbReference type="ARBA" id="ARBA00022737"/>
    </source>
</evidence>
<sequence length="321" mass="35988">MSVTPGTVTVTHTTIKTSVWPGLESLTIVGCRRALIRPLGLLRLLQLLSTCLTFSLVAHGRAWMGSMGNWCMFSWCFCFSMTLVILIIELSGLQNRIPLSWLNFPITCTSYGVLFCLSSSIIYPITYVRFLAYGYARNHAVSATIFSCIACVSYITEVTWTQERPGGITGYMATVPGQLKVFESFVACVIFLFISNPYLYKFEPVLEWCVAVYAICFILTMVTIILNLVNCTNIVPIPFSTFLTGITFLCVLLYTTAIVLWPLYQFSEGFHGQPHRTMDATCLYKRPHSVCVWDRRLAVSVLTGVNLLAYMADFIYSGTKV</sequence>
<keyword evidence="2 7" id="KW-0812">Transmembrane</keyword>
<proteinExistence type="inferred from homology"/>
<feature type="domain" description="MARVEL" evidence="9">
    <location>
        <begin position="34"/>
        <end position="166"/>
    </location>
</feature>
<keyword evidence="4 8" id="KW-1133">Transmembrane helix</keyword>
<feature type="transmembrane region" description="Helical" evidence="8">
    <location>
        <begin position="102"/>
        <end position="128"/>
    </location>
</feature>
<evidence type="ECO:0000256" key="5">
    <source>
        <dbReference type="ARBA" id="ARBA00023136"/>
    </source>
</evidence>
<feature type="transmembrane region" description="Helical" evidence="8">
    <location>
        <begin position="41"/>
        <end position="60"/>
    </location>
</feature>
<evidence type="ECO:0000313" key="10">
    <source>
        <dbReference type="EMBL" id="CAH6787309.1"/>
    </source>
</evidence>
<dbReference type="InterPro" id="IPR047123">
    <property type="entry name" value="MYADM-like"/>
</dbReference>
<comment type="subcellular location">
    <subcellularLocation>
        <location evidence="1">Membrane</location>
        <topology evidence="1">Multi-pass membrane protein</topology>
    </subcellularLocation>
</comment>
<evidence type="ECO:0000259" key="9">
    <source>
        <dbReference type="PROSITE" id="PS51225"/>
    </source>
</evidence>
<evidence type="ECO:0000256" key="6">
    <source>
        <dbReference type="ARBA" id="ARBA00034721"/>
    </source>
</evidence>
<dbReference type="EMBL" id="CALSGD010001394">
    <property type="protein sequence ID" value="CAH6787309.1"/>
    <property type="molecule type" value="Genomic_DNA"/>
</dbReference>
<evidence type="ECO:0000256" key="1">
    <source>
        <dbReference type="ARBA" id="ARBA00004141"/>
    </source>
</evidence>
<keyword evidence="3" id="KW-0677">Repeat</keyword>
<keyword evidence="11" id="KW-1185">Reference proteome</keyword>
<evidence type="ECO:0000256" key="7">
    <source>
        <dbReference type="PROSITE-ProRule" id="PRU00581"/>
    </source>
</evidence>
<dbReference type="PROSITE" id="PS51225">
    <property type="entry name" value="MARVEL"/>
    <property type="match status" value="2"/>
</dbReference>
<evidence type="ECO:0000256" key="2">
    <source>
        <dbReference type="ARBA" id="ARBA00022692"/>
    </source>
</evidence>
<reference evidence="10" key="1">
    <citation type="submission" date="2022-06" db="EMBL/GenBank/DDBJ databases">
        <authorList>
            <person name="Andreotti S."/>
            <person name="Wyler E."/>
        </authorList>
    </citation>
    <scope>NUCLEOTIDE SEQUENCE</scope>
</reference>
<protein>
    <submittedName>
        <fullName evidence="10">LOC100912321 protein</fullName>
    </submittedName>
</protein>
<evidence type="ECO:0000256" key="8">
    <source>
        <dbReference type="SAM" id="Phobius"/>
    </source>
</evidence>
<evidence type="ECO:0000256" key="4">
    <source>
        <dbReference type="ARBA" id="ARBA00022989"/>
    </source>
</evidence>
<dbReference type="GO" id="GO:0005911">
    <property type="term" value="C:cell-cell junction"/>
    <property type="evidence" value="ECO:0007669"/>
    <property type="project" value="TreeGrafter"/>
</dbReference>
<feature type="transmembrane region" description="Helical" evidence="8">
    <location>
        <begin position="205"/>
        <end position="229"/>
    </location>
</feature>
<feature type="transmembrane region" description="Helical" evidence="8">
    <location>
        <begin position="72"/>
        <end position="90"/>
    </location>
</feature>